<dbReference type="EMBL" id="FNZI01000001">
    <property type="protein sequence ID" value="SEI82868.1"/>
    <property type="molecule type" value="Genomic_DNA"/>
</dbReference>
<sequence length="187" mass="20697">MRWGWKVTESSDLALAPSYLLPAFRFQVTLTAAPGPVPTEEKKFNASEWNPSPLGKGGFSECSGLELETDVKEYLEGGRNDGVIRRVGRVKLSPIVLKRGMFAKDGKSRANADLWLWLTRTVSGELPVTRYNGRIEIQNAAGTRTMAVWTFERGLPLKVTGPTLNARTGEIAVEELHIAHEGLRMET</sequence>
<dbReference type="NCBIfam" id="TIGR02241">
    <property type="entry name" value="conserved hypothetical phage tail region protein"/>
    <property type="match status" value="1"/>
</dbReference>
<evidence type="ECO:0000313" key="1">
    <source>
        <dbReference type="EMBL" id="SEI82868.1"/>
    </source>
</evidence>
<dbReference type="InterPro" id="IPR011747">
    <property type="entry name" value="CHP02241"/>
</dbReference>
<dbReference type="STRING" id="1043493.SAMN05421637_0122"/>
<dbReference type="Proteomes" id="UP000183315">
    <property type="component" value="Unassembled WGS sequence"/>
</dbReference>
<name>A0A1H6TS28_9MICO</name>
<dbReference type="AlphaFoldDB" id="A0A1H6TS28"/>
<accession>A0A1H6TS28</accession>
<dbReference type="GO" id="GO:0005198">
    <property type="term" value="F:structural molecule activity"/>
    <property type="evidence" value="ECO:0007669"/>
    <property type="project" value="InterPro"/>
</dbReference>
<dbReference type="Pfam" id="PF06841">
    <property type="entry name" value="Phage_T4_gp19"/>
    <property type="match status" value="1"/>
</dbReference>
<dbReference type="PANTHER" id="PTHR38009">
    <property type="entry name" value="CONSERVED HYPOTHETICAL PHAGE TAIL PROTEIN"/>
    <property type="match status" value="1"/>
</dbReference>
<proteinExistence type="predicted"/>
<dbReference type="PANTHER" id="PTHR38009:SF1">
    <property type="entry name" value="CONSERVED HYPOTHETICAL PHAGE TAIL PROTEIN"/>
    <property type="match status" value="1"/>
</dbReference>
<evidence type="ECO:0000313" key="2">
    <source>
        <dbReference type="Proteomes" id="UP000183315"/>
    </source>
</evidence>
<protein>
    <submittedName>
        <fullName evidence="1">Conserved hypothetical phage tail region protein</fullName>
    </submittedName>
</protein>
<keyword evidence="2" id="KW-1185">Reference proteome</keyword>
<dbReference type="InterPro" id="IPR010667">
    <property type="entry name" value="Phage_T4_Gp19"/>
</dbReference>
<reference evidence="2" key="1">
    <citation type="submission" date="2016-10" db="EMBL/GenBank/DDBJ databases">
        <authorList>
            <person name="Varghese N."/>
        </authorList>
    </citation>
    <scope>NUCLEOTIDE SEQUENCE [LARGE SCALE GENOMIC DNA]</scope>
    <source>
        <strain evidence="2">DSM 24868</strain>
    </source>
</reference>
<dbReference type="eggNOG" id="ENOG50327NW">
    <property type="taxonomic scope" value="Bacteria"/>
</dbReference>
<gene>
    <name evidence="1" type="ORF">SAMN05421637_0122</name>
</gene>
<organism evidence="1 2">
    <name type="scientific">Demequina mangrovi</name>
    <dbReference type="NCBI Taxonomy" id="1043493"/>
    <lineage>
        <taxon>Bacteria</taxon>
        <taxon>Bacillati</taxon>
        <taxon>Actinomycetota</taxon>
        <taxon>Actinomycetes</taxon>
        <taxon>Micrococcales</taxon>
        <taxon>Demequinaceae</taxon>
        <taxon>Demequina</taxon>
    </lineage>
</organism>